<protein>
    <recommendedName>
        <fullName evidence="3">DUF1580 domain-containing protein</fullName>
    </recommendedName>
</protein>
<keyword evidence="2" id="KW-1185">Reference proteome</keyword>
<evidence type="ECO:0000313" key="2">
    <source>
        <dbReference type="Proteomes" id="UP000315010"/>
    </source>
</evidence>
<organism evidence="1 2">
    <name type="scientific">Novipirellula herctigrandis</name>
    <dbReference type="NCBI Taxonomy" id="2527986"/>
    <lineage>
        <taxon>Bacteria</taxon>
        <taxon>Pseudomonadati</taxon>
        <taxon>Planctomycetota</taxon>
        <taxon>Planctomycetia</taxon>
        <taxon>Pirellulales</taxon>
        <taxon>Pirellulaceae</taxon>
        <taxon>Novipirellula</taxon>
    </lineage>
</organism>
<dbReference type="Pfam" id="PF07618">
    <property type="entry name" value="DUF1580"/>
    <property type="match status" value="1"/>
</dbReference>
<dbReference type="AlphaFoldDB" id="A0A5C5YMW6"/>
<evidence type="ECO:0000313" key="1">
    <source>
        <dbReference type="EMBL" id="TWT76205.1"/>
    </source>
</evidence>
<dbReference type="Proteomes" id="UP000315010">
    <property type="component" value="Unassembled WGS sequence"/>
</dbReference>
<dbReference type="EMBL" id="SJPJ01000002">
    <property type="protein sequence ID" value="TWT76205.1"/>
    <property type="molecule type" value="Genomic_DNA"/>
</dbReference>
<dbReference type="InterPro" id="IPR011474">
    <property type="entry name" value="DUF1580"/>
</dbReference>
<comment type="caution">
    <text evidence="1">The sequence shown here is derived from an EMBL/GenBank/DDBJ whole genome shotgun (WGS) entry which is preliminary data.</text>
</comment>
<dbReference type="OrthoDB" id="290434at2"/>
<name>A0A5C5YMW6_9BACT</name>
<sequence length="73" mass="8249">MSNLQQPQPLNLLTEDVVSLSQAAKELPHRPHVSTLWRWNKRGINGRKLETVAIGSRIFTSRQAVSRFLGAIQ</sequence>
<proteinExistence type="predicted"/>
<evidence type="ECO:0008006" key="3">
    <source>
        <dbReference type="Google" id="ProtNLM"/>
    </source>
</evidence>
<gene>
    <name evidence="1" type="ORF">CA13_66960</name>
</gene>
<reference evidence="1 2" key="1">
    <citation type="submission" date="2019-02" db="EMBL/GenBank/DDBJ databases">
        <title>Deep-cultivation of Planctomycetes and their phenomic and genomic characterization uncovers novel biology.</title>
        <authorList>
            <person name="Wiegand S."/>
            <person name="Jogler M."/>
            <person name="Boedeker C."/>
            <person name="Pinto D."/>
            <person name="Vollmers J."/>
            <person name="Rivas-Marin E."/>
            <person name="Kohn T."/>
            <person name="Peeters S.H."/>
            <person name="Heuer A."/>
            <person name="Rast P."/>
            <person name="Oberbeckmann S."/>
            <person name="Bunk B."/>
            <person name="Jeske O."/>
            <person name="Meyerdierks A."/>
            <person name="Storesund J.E."/>
            <person name="Kallscheuer N."/>
            <person name="Luecker S."/>
            <person name="Lage O.M."/>
            <person name="Pohl T."/>
            <person name="Merkel B.J."/>
            <person name="Hornburger P."/>
            <person name="Mueller R.-W."/>
            <person name="Bruemmer F."/>
            <person name="Labrenz M."/>
            <person name="Spormann A.M."/>
            <person name="Op Den Camp H."/>
            <person name="Overmann J."/>
            <person name="Amann R."/>
            <person name="Jetten M.S.M."/>
            <person name="Mascher T."/>
            <person name="Medema M.H."/>
            <person name="Devos D.P."/>
            <person name="Kaster A.-K."/>
            <person name="Ovreas L."/>
            <person name="Rohde M."/>
            <person name="Galperin M.Y."/>
            <person name="Jogler C."/>
        </authorList>
    </citation>
    <scope>NUCLEOTIDE SEQUENCE [LARGE SCALE GENOMIC DNA]</scope>
    <source>
        <strain evidence="1 2">CA13</strain>
    </source>
</reference>
<accession>A0A5C5YMW6</accession>
<dbReference type="RefSeq" id="WP_146404013.1">
    <property type="nucleotide sequence ID" value="NZ_SJPJ01000002.1"/>
</dbReference>